<keyword evidence="1" id="KW-0139">CF(1)</keyword>
<gene>
    <name evidence="3" type="ORF">A3C04_00275</name>
</gene>
<proteinExistence type="predicted"/>
<feature type="domain" description="ATP synthase F1 complex delta/epsilon subunit N-terminal" evidence="2">
    <location>
        <begin position="4"/>
        <end position="80"/>
    </location>
</feature>
<keyword evidence="1" id="KW-0066">ATP synthesis</keyword>
<evidence type="ECO:0000259" key="2">
    <source>
        <dbReference type="Pfam" id="PF02823"/>
    </source>
</evidence>
<dbReference type="Pfam" id="PF02823">
    <property type="entry name" value="ATP-synt_DE_N"/>
    <property type="match status" value="1"/>
</dbReference>
<evidence type="ECO:0000256" key="1">
    <source>
        <dbReference type="ARBA" id="ARBA00023196"/>
    </source>
</evidence>
<accession>A0A1G2R541</accession>
<dbReference type="SUPFAM" id="SSF51344">
    <property type="entry name" value="Epsilon subunit of F1F0-ATP synthase N-terminal domain"/>
    <property type="match status" value="1"/>
</dbReference>
<dbReference type="EMBL" id="MHTV01000009">
    <property type="protein sequence ID" value="OHA67499.1"/>
    <property type="molecule type" value="Genomic_DNA"/>
</dbReference>
<protein>
    <recommendedName>
        <fullName evidence="2">ATP synthase F1 complex delta/epsilon subunit N-terminal domain-containing protein</fullName>
    </recommendedName>
</protein>
<name>A0A1G2R541_9BACT</name>
<dbReference type="InterPro" id="IPR020546">
    <property type="entry name" value="ATP_synth_F1_dsu/esu_N"/>
</dbReference>
<dbReference type="GO" id="GO:0045259">
    <property type="term" value="C:proton-transporting ATP synthase complex"/>
    <property type="evidence" value="ECO:0007669"/>
    <property type="project" value="UniProtKB-KW"/>
</dbReference>
<dbReference type="Proteomes" id="UP000178092">
    <property type="component" value="Unassembled WGS sequence"/>
</dbReference>
<evidence type="ECO:0000313" key="4">
    <source>
        <dbReference type="Proteomes" id="UP000178092"/>
    </source>
</evidence>
<comment type="caution">
    <text evidence="3">The sequence shown here is derived from an EMBL/GenBank/DDBJ whole genome shotgun (WGS) entry which is preliminary data.</text>
</comment>
<dbReference type="InterPro" id="IPR036771">
    <property type="entry name" value="ATPsynth_dsu/esu_N"/>
</dbReference>
<dbReference type="Gene3D" id="2.60.15.10">
    <property type="entry name" value="F0F1 ATP synthase delta/epsilon subunit, N-terminal"/>
    <property type="match status" value="1"/>
</dbReference>
<reference evidence="3 4" key="1">
    <citation type="journal article" date="2016" name="Nat. Commun.">
        <title>Thousands of microbial genomes shed light on interconnected biogeochemical processes in an aquifer system.</title>
        <authorList>
            <person name="Anantharaman K."/>
            <person name="Brown C.T."/>
            <person name="Hug L.A."/>
            <person name="Sharon I."/>
            <person name="Castelle C.J."/>
            <person name="Probst A.J."/>
            <person name="Thomas B.C."/>
            <person name="Singh A."/>
            <person name="Wilkins M.J."/>
            <person name="Karaoz U."/>
            <person name="Brodie E.L."/>
            <person name="Williams K.H."/>
            <person name="Hubbard S.S."/>
            <person name="Banfield J.F."/>
        </authorList>
    </citation>
    <scope>NUCLEOTIDE SEQUENCE [LARGE SCALE GENOMIC DNA]</scope>
</reference>
<dbReference type="GO" id="GO:0015986">
    <property type="term" value="P:proton motive force-driven ATP synthesis"/>
    <property type="evidence" value="ECO:0007669"/>
    <property type="project" value="InterPro"/>
</dbReference>
<dbReference type="AlphaFoldDB" id="A0A1G2R541"/>
<evidence type="ECO:0000313" key="3">
    <source>
        <dbReference type="EMBL" id="OHA67499.1"/>
    </source>
</evidence>
<sequence>MAFPLKIFSLEREIFVGNAKSLSVPTVNGQIQVLPEHAALVTLLKAGEVVAETEDGTTHKIPIAGGTVEVNEHEVVALVNF</sequence>
<organism evidence="3 4">
    <name type="scientific">Candidatus Wildermuthbacteria bacterium RIFCSPHIGHO2_02_FULL_45_25</name>
    <dbReference type="NCBI Taxonomy" id="1802450"/>
    <lineage>
        <taxon>Bacteria</taxon>
        <taxon>Candidatus Wildermuthiibacteriota</taxon>
    </lineage>
</organism>